<protein>
    <submittedName>
        <fullName evidence="1">Serine dehydrogenasease</fullName>
    </submittedName>
</protein>
<dbReference type="Pfam" id="PF01972">
    <property type="entry name" value="SDH_protease"/>
    <property type="match status" value="1"/>
</dbReference>
<keyword evidence="2" id="KW-1185">Reference proteome</keyword>
<organism evidence="1 2">
    <name type="scientific">Azospirillum melinis</name>
    <dbReference type="NCBI Taxonomy" id="328839"/>
    <lineage>
        <taxon>Bacteria</taxon>
        <taxon>Pseudomonadati</taxon>
        <taxon>Pseudomonadota</taxon>
        <taxon>Alphaproteobacteria</taxon>
        <taxon>Rhodospirillales</taxon>
        <taxon>Azospirillaceae</taxon>
        <taxon>Azospirillum</taxon>
    </lineage>
</organism>
<dbReference type="PANTHER" id="PTHR35984">
    <property type="entry name" value="PERIPLASMIC SERINE PROTEASE"/>
    <property type="match status" value="1"/>
</dbReference>
<accession>A0ABX2KJ64</accession>
<dbReference type="EMBL" id="WHOS01000031">
    <property type="protein sequence ID" value="NUB01823.1"/>
    <property type="molecule type" value="Genomic_DNA"/>
</dbReference>
<proteinExistence type="predicted"/>
<evidence type="ECO:0000313" key="2">
    <source>
        <dbReference type="Proteomes" id="UP000605086"/>
    </source>
</evidence>
<gene>
    <name evidence="1" type="ORF">GBZ48_21450</name>
</gene>
<dbReference type="Proteomes" id="UP000605086">
    <property type="component" value="Unassembled WGS sequence"/>
</dbReference>
<dbReference type="Gene3D" id="3.90.226.10">
    <property type="entry name" value="2-enoyl-CoA Hydratase, Chain A, domain 1"/>
    <property type="match status" value="1"/>
</dbReference>
<evidence type="ECO:0000313" key="1">
    <source>
        <dbReference type="EMBL" id="NUB01823.1"/>
    </source>
</evidence>
<dbReference type="RefSeq" id="WP_174472863.1">
    <property type="nucleotide sequence ID" value="NZ_JAGINN010000020.1"/>
</dbReference>
<reference evidence="1 2" key="1">
    <citation type="submission" date="2019-10" db="EMBL/GenBank/DDBJ databases">
        <title>Genome sequence of Azospirillum melinis.</title>
        <authorList>
            <person name="Ambrosini A."/>
            <person name="Sant'Anna F.H."/>
            <person name="Cassan F.D."/>
            <person name="Souza E.M."/>
            <person name="Passaglia L.M.P."/>
        </authorList>
    </citation>
    <scope>NUCLEOTIDE SEQUENCE [LARGE SCALE GENOMIC DNA]</scope>
    <source>
        <strain evidence="1 2">TMCY0552</strain>
    </source>
</reference>
<comment type="caution">
    <text evidence="1">The sequence shown here is derived from an EMBL/GenBank/DDBJ whole genome shotgun (WGS) entry which is preliminary data.</text>
</comment>
<name>A0ABX2KJ64_9PROT</name>
<sequence length="293" mass="33298">MALKSTGTKQVIEEQLSERIQKIEDLMDADCLAYVGPIAFGVDDAIRDAVEEIENKKKKLVFILETSGGFAETTRRIADTVRHHYTTVDFLIPSYAMSAGTILAMAGDAIHMDYYSVLGPIDPQIEGPDGALIPALGYLIRYEDLLAKANDGKITSPEMDILLSFDQGQLYSYEQARDLSRSLLEEWLVKYKFKDWVETETQKTPVTEDMKKARSKEIADRLNNVRRWNSHGIGINMELLRKELNLKIDDFGQVPELSAAIRRYHKLLVDHGARMRHNSIVHTRDAYRPLAVR</sequence>
<dbReference type="InterPro" id="IPR029045">
    <property type="entry name" value="ClpP/crotonase-like_dom_sf"/>
</dbReference>
<dbReference type="PANTHER" id="PTHR35984:SF1">
    <property type="entry name" value="PERIPLASMIC SERINE PROTEASE"/>
    <property type="match status" value="1"/>
</dbReference>
<dbReference type="InterPro" id="IPR002825">
    <property type="entry name" value="Pept_S49_ser-pept_pro"/>
</dbReference>
<dbReference type="SUPFAM" id="SSF52096">
    <property type="entry name" value="ClpP/crotonase"/>
    <property type="match status" value="1"/>
</dbReference>